<evidence type="ECO:0008006" key="5">
    <source>
        <dbReference type="Google" id="ProtNLM"/>
    </source>
</evidence>
<reference evidence="2" key="1">
    <citation type="submission" date="2021-02" db="EMBL/GenBank/DDBJ databases">
        <authorList>
            <person name="Nowell W R."/>
        </authorList>
    </citation>
    <scope>NUCLEOTIDE SEQUENCE</scope>
</reference>
<dbReference type="Proteomes" id="UP000663851">
    <property type="component" value="Unassembled WGS sequence"/>
</dbReference>
<dbReference type="SUPFAM" id="SSF53300">
    <property type="entry name" value="vWA-like"/>
    <property type="match status" value="1"/>
</dbReference>
<dbReference type="EMBL" id="CAJNYT010005525">
    <property type="protein sequence ID" value="CAF3753253.1"/>
    <property type="molecule type" value="Genomic_DNA"/>
</dbReference>
<feature type="region of interest" description="Disordered" evidence="1">
    <location>
        <begin position="581"/>
        <end position="620"/>
    </location>
</feature>
<feature type="compositionally biased region" description="Polar residues" evidence="1">
    <location>
        <begin position="609"/>
        <end position="620"/>
    </location>
</feature>
<evidence type="ECO:0000313" key="3">
    <source>
        <dbReference type="EMBL" id="CAF4322765.1"/>
    </source>
</evidence>
<dbReference type="EMBL" id="CAJOBO010000994">
    <property type="protein sequence ID" value="CAF4322765.1"/>
    <property type="molecule type" value="Genomic_DNA"/>
</dbReference>
<sequence length="637" mass="73321">MTSKCALCDKQLDSNFRLDGRCEECWRCNQAQTFVKMLEIIRNLAVKQADFDETYQRCRQLQLVIDSYSIYITILKQLKIRDHYIDKIAIPYLCDRLPKTDIKLYENYCPIELETSDQNNNLLKSIAFLCSINTVDNFIELRVRNIIDMVLNADTYIKKNSDLNELQNMKPTWLRWILDNAREEIWCQKDLPNSATTSLRLYSLSNVLNVIIKSLCPQMFGYADAIHHRLHRTYTPLSLQKVNAYETPIHILWASKTALSCIDTSSPWLPDRVVPLLPLMQITQLENLESNEMYLPIPDAKFYLACPCKCSLTQRMLDRIVTDDDQKNNREADENKRPLLNLKFQCPRCSDPCTGYEYDDQEMDLYKRRFVRGRYTYMLIDKTSSMSASVLELKSSKQLKGESKKTRFDQTKLAIKELLREIALHAGPLDKVEVNTFDKELAKRTLIPPCDAQNSNTIENQKQIDSINLSGVFVNTHFFEALSAVYDILDRRAYYTIQLYIFSDGNDTSDKPEDNESLRKLAKSLHEKLGVNCRFLACGISLTNINYLNFDWLVGRDNISVISGSAAMIRDQCALIYQQDRSGNQPSVSTVSNEDIDQRHISNQRRSKAPSTPSNEGTSTSNVLDILSYVISPKTST</sequence>
<dbReference type="Proteomes" id="UP000663872">
    <property type="component" value="Unassembled WGS sequence"/>
</dbReference>
<dbReference type="AlphaFoldDB" id="A0A818YEX1"/>
<dbReference type="Gene3D" id="3.40.50.410">
    <property type="entry name" value="von Willebrand factor, type A domain"/>
    <property type="match status" value="1"/>
</dbReference>
<feature type="compositionally biased region" description="Polar residues" evidence="1">
    <location>
        <begin position="581"/>
        <end position="593"/>
    </location>
</feature>
<gene>
    <name evidence="2" type="ORF">GRG538_LOCUS31513</name>
    <name evidence="3" type="ORF">HFQ381_LOCUS14930</name>
</gene>
<organism evidence="2 4">
    <name type="scientific">Rotaria socialis</name>
    <dbReference type="NCBI Taxonomy" id="392032"/>
    <lineage>
        <taxon>Eukaryota</taxon>
        <taxon>Metazoa</taxon>
        <taxon>Spiralia</taxon>
        <taxon>Gnathifera</taxon>
        <taxon>Rotifera</taxon>
        <taxon>Eurotatoria</taxon>
        <taxon>Bdelloidea</taxon>
        <taxon>Philodinida</taxon>
        <taxon>Philodinidae</taxon>
        <taxon>Rotaria</taxon>
    </lineage>
</organism>
<dbReference type="InterPro" id="IPR036465">
    <property type="entry name" value="vWFA_dom_sf"/>
</dbReference>
<accession>A0A818YEX1</accession>
<dbReference type="CDD" id="cd00198">
    <property type="entry name" value="vWFA"/>
    <property type="match status" value="1"/>
</dbReference>
<proteinExistence type="predicted"/>
<name>A0A818YEX1_9BILA</name>
<evidence type="ECO:0000256" key="1">
    <source>
        <dbReference type="SAM" id="MobiDB-lite"/>
    </source>
</evidence>
<protein>
    <recommendedName>
        <fullName evidence="5">VWFA domain-containing protein</fullName>
    </recommendedName>
</protein>
<comment type="caution">
    <text evidence="2">The sequence shown here is derived from an EMBL/GenBank/DDBJ whole genome shotgun (WGS) entry which is preliminary data.</text>
</comment>
<evidence type="ECO:0000313" key="4">
    <source>
        <dbReference type="Proteomes" id="UP000663872"/>
    </source>
</evidence>
<evidence type="ECO:0000313" key="2">
    <source>
        <dbReference type="EMBL" id="CAF3753253.1"/>
    </source>
</evidence>